<dbReference type="PANTHER" id="PTHR12062">
    <property type="entry name" value="N-ACETYLGLUCOSAMINYLTRANSFERASE VI"/>
    <property type="match status" value="1"/>
</dbReference>
<reference evidence="2" key="1">
    <citation type="submission" date="2025-08" db="UniProtKB">
        <authorList>
            <consortium name="Ensembl"/>
        </authorList>
    </citation>
    <scope>IDENTIFICATION</scope>
</reference>
<accession>A0A8C9FHW1</accession>
<evidence type="ECO:0000259" key="1">
    <source>
        <dbReference type="Pfam" id="PF04666"/>
    </source>
</evidence>
<evidence type="ECO:0000313" key="3">
    <source>
        <dbReference type="Proteomes" id="UP000694428"/>
    </source>
</evidence>
<dbReference type="GO" id="GO:0006487">
    <property type="term" value="P:protein N-linked glycosylation"/>
    <property type="evidence" value="ECO:0007669"/>
    <property type="project" value="TreeGrafter"/>
</dbReference>
<dbReference type="AlphaFoldDB" id="A0A8C9FHW1"/>
<dbReference type="GO" id="GO:0005793">
    <property type="term" value="C:endoplasmic reticulum-Golgi intermediate compartment"/>
    <property type="evidence" value="ECO:0007669"/>
    <property type="project" value="TreeGrafter"/>
</dbReference>
<dbReference type="GO" id="GO:0008375">
    <property type="term" value="F:acetylglucosaminyltransferase activity"/>
    <property type="evidence" value="ECO:0007669"/>
    <property type="project" value="TreeGrafter"/>
</dbReference>
<keyword evidence="3" id="KW-1185">Reference proteome</keyword>
<protein>
    <recommendedName>
        <fullName evidence="1">MGAT4 conserved region domain-containing protein</fullName>
    </recommendedName>
</protein>
<reference evidence="2" key="2">
    <citation type="submission" date="2025-09" db="UniProtKB">
        <authorList>
            <consortium name="Ensembl"/>
        </authorList>
    </citation>
    <scope>IDENTIFICATION</scope>
</reference>
<evidence type="ECO:0000313" key="2">
    <source>
        <dbReference type="Ensembl" id="ENSPSTP00000015196.1"/>
    </source>
</evidence>
<dbReference type="GO" id="GO:0005795">
    <property type="term" value="C:Golgi stack"/>
    <property type="evidence" value="ECO:0007669"/>
    <property type="project" value="TreeGrafter"/>
</dbReference>
<organism evidence="2 3">
    <name type="scientific">Pavo cristatus</name>
    <name type="common">Indian peafowl</name>
    <name type="synonym">Blue peafowl</name>
    <dbReference type="NCBI Taxonomy" id="9049"/>
    <lineage>
        <taxon>Eukaryota</taxon>
        <taxon>Metazoa</taxon>
        <taxon>Chordata</taxon>
        <taxon>Craniata</taxon>
        <taxon>Vertebrata</taxon>
        <taxon>Euteleostomi</taxon>
        <taxon>Archelosauria</taxon>
        <taxon>Archosauria</taxon>
        <taxon>Dinosauria</taxon>
        <taxon>Saurischia</taxon>
        <taxon>Theropoda</taxon>
        <taxon>Coelurosauria</taxon>
        <taxon>Aves</taxon>
        <taxon>Neognathae</taxon>
        <taxon>Galloanserae</taxon>
        <taxon>Galliformes</taxon>
        <taxon>Phasianidae</taxon>
        <taxon>Phasianinae</taxon>
        <taxon>Pavo</taxon>
    </lineage>
</organism>
<dbReference type="Proteomes" id="UP000694428">
    <property type="component" value="Unplaced"/>
</dbReference>
<feature type="domain" description="MGAT4 conserved region" evidence="1">
    <location>
        <begin position="1"/>
        <end position="43"/>
    </location>
</feature>
<proteinExistence type="predicted"/>
<sequence>MGIPTVKREKQSYLMSTLRSLLYGLSEKQKNDCVIIIFVAEVSLHEKVQDTNRKTTQKFITLACWRLFC</sequence>
<dbReference type="Pfam" id="PF04666">
    <property type="entry name" value="MGAT4_cons"/>
    <property type="match status" value="1"/>
</dbReference>
<dbReference type="PANTHER" id="PTHR12062:SF10">
    <property type="entry name" value="ALPHA-1,3-MANNOSYL-GLYCOPROTEIN 4-BETA-N-ACETYLGLUCOSAMINYLTRANSFERASE-LIKE PROTEIN MGAT4D"/>
    <property type="match status" value="1"/>
</dbReference>
<dbReference type="InterPro" id="IPR006759">
    <property type="entry name" value="Glyco_transf_54"/>
</dbReference>
<dbReference type="InterPro" id="IPR057279">
    <property type="entry name" value="MGAT4"/>
</dbReference>
<dbReference type="Ensembl" id="ENSPSTT00000015950.1">
    <property type="protein sequence ID" value="ENSPSTP00000015196.1"/>
    <property type="gene ID" value="ENSPSTG00000010776.1"/>
</dbReference>
<name>A0A8C9FHW1_PAVCR</name>
<dbReference type="GO" id="GO:0005783">
    <property type="term" value="C:endoplasmic reticulum"/>
    <property type="evidence" value="ECO:0007669"/>
    <property type="project" value="TreeGrafter"/>
</dbReference>